<protein>
    <submittedName>
        <fullName evidence="7">TetR family transcriptional regulator</fullName>
    </submittedName>
</protein>
<evidence type="ECO:0000313" key="7">
    <source>
        <dbReference type="EMBL" id="GIG42603.1"/>
    </source>
</evidence>
<reference evidence="7" key="1">
    <citation type="submission" date="2021-01" db="EMBL/GenBank/DDBJ databases">
        <title>Whole genome shotgun sequence of Dactylosporangium siamense NBRC 106093.</title>
        <authorList>
            <person name="Komaki H."/>
            <person name="Tamura T."/>
        </authorList>
    </citation>
    <scope>NUCLEOTIDE SEQUENCE</scope>
    <source>
        <strain evidence="7">NBRC 106093</strain>
    </source>
</reference>
<dbReference type="AlphaFoldDB" id="A0A919PIK6"/>
<dbReference type="Proteomes" id="UP000660611">
    <property type="component" value="Unassembled WGS sequence"/>
</dbReference>
<feature type="region of interest" description="Disordered" evidence="5">
    <location>
        <begin position="1"/>
        <end position="52"/>
    </location>
</feature>
<dbReference type="InterPro" id="IPR001647">
    <property type="entry name" value="HTH_TetR"/>
</dbReference>
<keyword evidence="2 4" id="KW-0238">DNA-binding</keyword>
<feature type="compositionally biased region" description="Low complexity" evidence="5">
    <location>
        <begin position="36"/>
        <end position="45"/>
    </location>
</feature>
<keyword evidence="3" id="KW-0804">Transcription</keyword>
<dbReference type="PRINTS" id="PR00455">
    <property type="entry name" value="HTHTETR"/>
</dbReference>
<proteinExistence type="predicted"/>
<dbReference type="Gene3D" id="1.10.357.10">
    <property type="entry name" value="Tetracycline Repressor, domain 2"/>
    <property type="match status" value="1"/>
</dbReference>
<dbReference type="EMBL" id="BONQ01000015">
    <property type="protein sequence ID" value="GIG42603.1"/>
    <property type="molecule type" value="Genomic_DNA"/>
</dbReference>
<organism evidence="7 8">
    <name type="scientific">Dactylosporangium siamense</name>
    <dbReference type="NCBI Taxonomy" id="685454"/>
    <lineage>
        <taxon>Bacteria</taxon>
        <taxon>Bacillati</taxon>
        <taxon>Actinomycetota</taxon>
        <taxon>Actinomycetes</taxon>
        <taxon>Micromonosporales</taxon>
        <taxon>Micromonosporaceae</taxon>
        <taxon>Dactylosporangium</taxon>
    </lineage>
</organism>
<dbReference type="Pfam" id="PF00440">
    <property type="entry name" value="TetR_N"/>
    <property type="match status" value="1"/>
</dbReference>
<accession>A0A919PIK6</accession>
<dbReference type="InterPro" id="IPR036271">
    <property type="entry name" value="Tet_transcr_reg_TetR-rel_C_sf"/>
</dbReference>
<keyword evidence="1" id="KW-0805">Transcription regulation</keyword>
<evidence type="ECO:0000256" key="5">
    <source>
        <dbReference type="SAM" id="MobiDB-lite"/>
    </source>
</evidence>
<gene>
    <name evidence="7" type="ORF">Dsi01nite_006440</name>
</gene>
<feature type="compositionally biased region" description="Low complexity" evidence="5">
    <location>
        <begin position="1"/>
        <end position="18"/>
    </location>
</feature>
<dbReference type="InterPro" id="IPR050109">
    <property type="entry name" value="HTH-type_TetR-like_transc_reg"/>
</dbReference>
<evidence type="ECO:0000259" key="6">
    <source>
        <dbReference type="PROSITE" id="PS50977"/>
    </source>
</evidence>
<feature type="domain" description="HTH tetR-type" evidence="6">
    <location>
        <begin position="56"/>
        <end position="115"/>
    </location>
</feature>
<evidence type="ECO:0000256" key="3">
    <source>
        <dbReference type="ARBA" id="ARBA00023163"/>
    </source>
</evidence>
<sequence length="230" mass="24465">MALMAARRSPAAGTATATPPAPAPPRQPTAPPPAAAAPTATPAPALVRRGARADARRNYERLVAAATEAFHEHGAEASLDGIAQRAGVGNATLYRHFPTREALIEAVVRERFEQLAAHEPDPTTDPAEALGTWLREFVAYTKSFQVLPASVLASLREPTGPLHHSCGVIQTAATRLLTEAQRTGAVRTDVNATDLLIQATGIAWATDRGPADANRLERLLTLLMDGLRRR</sequence>
<dbReference type="GO" id="GO:0000976">
    <property type="term" value="F:transcription cis-regulatory region binding"/>
    <property type="evidence" value="ECO:0007669"/>
    <property type="project" value="TreeGrafter"/>
</dbReference>
<feature type="DNA-binding region" description="H-T-H motif" evidence="4">
    <location>
        <begin position="78"/>
        <end position="97"/>
    </location>
</feature>
<dbReference type="SUPFAM" id="SSF48498">
    <property type="entry name" value="Tetracyclin repressor-like, C-terminal domain"/>
    <property type="match status" value="1"/>
</dbReference>
<dbReference type="SUPFAM" id="SSF46689">
    <property type="entry name" value="Homeodomain-like"/>
    <property type="match status" value="1"/>
</dbReference>
<feature type="compositionally biased region" description="Pro residues" evidence="5">
    <location>
        <begin position="19"/>
        <end position="35"/>
    </location>
</feature>
<evidence type="ECO:0000256" key="1">
    <source>
        <dbReference type="ARBA" id="ARBA00023015"/>
    </source>
</evidence>
<comment type="caution">
    <text evidence="7">The sequence shown here is derived from an EMBL/GenBank/DDBJ whole genome shotgun (WGS) entry which is preliminary data.</text>
</comment>
<dbReference type="InterPro" id="IPR049445">
    <property type="entry name" value="TetR_SbtR-like_C"/>
</dbReference>
<dbReference type="InterPro" id="IPR009057">
    <property type="entry name" value="Homeodomain-like_sf"/>
</dbReference>
<dbReference type="PANTHER" id="PTHR30055">
    <property type="entry name" value="HTH-TYPE TRANSCRIPTIONAL REGULATOR RUTR"/>
    <property type="match status" value="1"/>
</dbReference>
<keyword evidence="8" id="KW-1185">Reference proteome</keyword>
<dbReference type="PROSITE" id="PS50977">
    <property type="entry name" value="HTH_TETR_2"/>
    <property type="match status" value="1"/>
</dbReference>
<dbReference type="GO" id="GO:0003700">
    <property type="term" value="F:DNA-binding transcription factor activity"/>
    <property type="evidence" value="ECO:0007669"/>
    <property type="project" value="TreeGrafter"/>
</dbReference>
<evidence type="ECO:0000313" key="8">
    <source>
        <dbReference type="Proteomes" id="UP000660611"/>
    </source>
</evidence>
<evidence type="ECO:0000256" key="2">
    <source>
        <dbReference type="ARBA" id="ARBA00023125"/>
    </source>
</evidence>
<evidence type="ECO:0000256" key="4">
    <source>
        <dbReference type="PROSITE-ProRule" id="PRU00335"/>
    </source>
</evidence>
<name>A0A919PIK6_9ACTN</name>
<dbReference type="Pfam" id="PF21597">
    <property type="entry name" value="TetR_C_43"/>
    <property type="match status" value="1"/>
</dbReference>
<dbReference type="PANTHER" id="PTHR30055:SF234">
    <property type="entry name" value="HTH-TYPE TRANSCRIPTIONAL REGULATOR BETI"/>
    <property type="match status" value="1"/>
</dbReference>